<comment type="catalytic activity">
    <reaction evidence="9">
        <text>Hydrolysis of (1-&gt;2)-alpha-D-(4-O-methyl)glucuronosyl links in the main chain of hardwood xylans.</text>
        <dbReference type="EC" id="3.2.1.131"/>
    </reaction>
</comment>
<feature type="active site" description="Proton acceptor" evidence="8">
    <location>
        <position position="367"/>
    </location>
</feature>
<evidence type="ECO:0000259" key="12">
    <source>
        <dbReference type="Pfam" id="PF07477"/>
    </source>
</evidence>
<dbReference type="InterPro" id="IPR011100">
    <property type="entry name" value="Glyco_hydro_67_cat"/>
</dbReference>
<keyword evidence="6 9" id="KW-0624">Polysaccharide degradation</keyword>
<evidence type="ECO:0000256" key="4">
    <source>
        <dbReference type="ARBA" id="ARBA00023277"/>
    </source>
</evidence>
<evidence type="ECO:0000256" key="5">
    <source>
        <dbReference type="ARBA" id="ARBA00023295"/>
    </source>
</evidence>
<keyword evidence="3 7" id="KW-0378">Hydrolase</keyword>
<dbReference type="GO" id="GO:0046559">
    <property type="term" value="F:alpha-glucuronidase activity"/>
    <property type="evidence" value="ECO:0007669"/>
    <property type="project" value="InterPro"/>
</dbReference>
<evidence type="ECO:0000256" key="8">
    <source>
        <dbReference type="PIRSR" id="PIRSR029900-1"/>
    </source>
</evidence>
<name>A0A4Q1D3X7_9BACT</name>
<evidence type="ECO:0000313" key="14">
    <source>
        <dbReference type="EMBL" id="RXK83115.1"/>
    </source>
</evidence>
<evidence type="ECO:0000256" key="10">
    <source>
        <dbReference type="SAM" id="SignalP"/>
    </source>
</evidence>
<dbReference type="Proteomes" id="UP000290545">
    <property type="component" value="Unassembled WGS sequence"/>
</dbReference>
<dbReference type="Gene3D" id="3.20.20.80">
    <property type="entry name" value="Glycosidases"/>
    <property type="match status" value="1"/>
</dbReference>
<keyword evidence="5 7" id="KW-0326">Glycosidase</keyword>
<dbReference type="GO" id="GO:0045493">
    <property type="term" value="P:xylan catabolic process"/>
    <property type="evidence" value="ECO:0007669"/>
    <property type="project" value="UniProtKB-KW"/>
</dbReference>
<evidence type="ECO:0000256" key="1">
    <source>
        <dbReference type="ARBA" id="ARBA00008833"/>
    </source>
</evidence>
<evidence type="ECO:0000256" key="3">
    <source>
        <dbReference type="ARBA" id="ARBA00022801"/>
    </source>
</evidence>
<feature type="domain" description="Glycosyl hydrolase family 67 C-terminal" evidence="12">
    <location>
        <begin position="457"/>
        <end position="681"/>
    </location>
</feature>
<organism evidence="14 15">
    <name type="scientific">Filimonas effusa</name>
    <dbReference type="NCBI Taxonomy" id="2508721"/>
    <lineage>
        <taxon>Bacteria</taxon>
        <taxon>Pseudomonadati</taxon>
        <taxon>Bacteroidota</taxon>
        <taxon>Chitinophagia</taxon>
        <taxon>Chitinophagales</taxon>
        <taxon>Chitinophagaceae</taxon>
        <taxon>Filimonas</taxon>
    </lineage>
</organism>
<dbReference type="PANTHER" id="PTHR39207:SF1">
    <property type="entry name" value="ALPHA-GLUCURONIDASE A"/>
    <property type="match status" value="1"/>
</dbReference>
<dbReference type="RefSeq" id="WP_129004101.1">
    <property type="nucleotide sequence ID" value="NZ_SDHZ01000002.1"/>
</dbReference>
<keyword evidence="15" id="KW-1185">Reference proteome</keyword>
<keyword evidence="10" id="KW-0732">Signal</keyword>
<sequence>MKAIILILLLAATATASVKAEDGYRLWLRYDPLPQTSALLSSRQQITTFFIQGQSPTLAVLSRELSTGLSGLLNKEITITPAAATADIVISKSNNERLGTEGFSIITSTTGRRQIRISANTDVGLLYGAFHFLRLLQTGHPTSNLNITSKPGIRHRILNHWDNLDRYVERGYAGISIFNWHTLPGYIDKRYIDYARANASVGINGTVLTNVNANAYILTPDYLLKVKALADAFRPYGLKVYLTARFSAPMEMGGLKTADPLDADVKAWWNNKAKEIYQLIPDFGGFLVKANSEGQPGPQDYQRTHADGANMLADAVAPYNGIIMWRAFVYSHETPEDRFKQAYNEFKPLDGQFRKNVMVQVKNGPIDFQPREPFSPLFGAMPQTPVLMEFQLTQEYLGQGTHLAYEAPLFKEVLDADTYAKGKGSTVAKVINGSLYDHPLTGIAGVANIGNDINWCSHPFAQANWYALGRLAWNTALSSETIAEEWIKQTWSNNSKVVAVCKQMMLDSRETLVNYMTPLGLHHIMGNGHHYGPLPWGKSLPRADWNPVYYHRADKAGIGFNRTATGSNALAQYTPEAALLWRDSTTCDEKFLLWFHHISWQRPMHSGRSLWEELCYKYNEGVRGVKTMQQQWSSLQQYIDTERFSQVQQLLTIQYNDAVWWRDACLSYFSDISGLAIPAGYERPAQTLDHYKSLQFPYAPGNGK</sequence>
<feature type="active site" description="Proton donor" evidence="8">
    <location>
        <position position="293"/>
    </location>
</feature>
<dbReference type="InterPro" id="IPR005154">
    <property type="entry name" value="Glyco_hydro_67_aGlcAse_N"/>
</dbReference>
<feature type="chain" id="PRO_5020188046" description="Xylan alpha-1,2-glucuronidase" evidence="10">
    <location>
        <begin position="21"/>
        <end position="704"/>
    </location>
</feature>
<keyword evidence="4 9" id="KW-0119">Carbohydrate metabolism</keyword>
<dbReference type="PIRSF" id="PIRSF029900">
    <property type="entry name" value="Alpha-glucuronds"/>
    <property type="match status" value="1"/>
</dbReference>
<dbReference type="OrthoDB" id="339499at2"/>
<gene>
    <name evidence="14" type="ORF">ESB13_13410</name>
</gene>
<dbReference type="Gene3D" id="3.90.1330.10">
    <property type="entry name" value="Alpha-glucuronidase, C-terminal domain"/>
    <property type="match status" value="1"/>
</dbReference>
<evidence type="ECO:0000256" key="2">
    <source>
        <dbReference type="ARBA" id="ARBA00022651"/>
    </source>
</evidence>
<evidence type="ECO:0000259" key="13">
    <source>
        <dbReference type="Pfam" id="PF07488"/>
    </source>
</evidence>
<dbReference type="Pfam" id="PF07488">
    <property type="entry name" value="Glyco_hydro_67M"/>
    <property type="match status" value="1"/>
</dbReference>
<proteinExistence type="inferred from homology"/>
<feature type="domain" description="Alpha glucuronidase N-terminal" evidence="11">
    <location>
        <begin position="26"/>
        <end position="132"/>
    </location>
</feature>
<dbReference type="InterPro" id="IPR011099">
    <property type="entry name" value="Glyco_hydro_67_C"/>
</dbReference>
<comment type="similarity">
    <text evidence="1 7 9">Belongs to the glycosyl hydrolase 67 family.</text>
</comment>
<evidence type="ECO:0000256" key="6">
    <source>
        <dbReference type="ARBA" id="ARBA00023326"/>
    </source>
</evidence>
<evidence type="ECO:0000256" key="9">
    <source>
        <dbReference type="RuleBase" id="RU361198"/>
    </source>
</evidence>
<accession>A0A4Q1D3X7</accession>
<comment type="caution">
    <text evidence="14">The sequence shown here is derived from an EMBL/GenBank/DDBJ whole genome shotgun (WGS) entry which is preliminary data.</text>
</comment>
<comment type="subunit">
    <text evidence="9">Homodimer.</text>
</comment>
<reference evidence="14 15" key="1">
    <citation type="submission" date="2019-01" db="EMBL/GenBank/DDBJ databases">
        <title>Filimonas sp. strain TTM-71.</title>
        <authorList>
            <person name="Chen W.-M."/>
        </authorList>
    </citation>
    <scope>NUCLEOTIDE SEQUENCE [LARGE SCALE GENOMIC DNA]</scope>
    <source>
        <strain evidence="14 15">TTM-71</strain>
    </source>
</reference>
<keyword evidence="2 7" id="KW-0858">Xylan degradation</keyword>
<dbReference type="InterPro" id="IPR011395">
    <property type="entry name" value="Glyco_hydro_67_aGlcAse"/>
</dbReference>
<feature type="active site" description="Proton acceptor" evidence="8">
    <location>
        <position position="395"/>
    </location>
</feature>
<feature type="domain" description="Glycosyl hydrolase family 67 catalytic" evidence="13">
    <location>
        <begin position="136"/>
        <end position="455"/>
    </location>
</feature>
<dbReference type="SUPFAM" id="SSF51445">
    <property type="entry name" value="(Trans)glycosidases"/>
    <property type="match status" value="1"/>
</dbReference>
<dbReference type="GO" id="GO:0005576">
    <property type="term" value="C:extracellular region"/>
    <property type="evidence" value="ECO:0007669"/>
    <property type="project" value="InterPro"/>
</dbReference>
<dbReference type="GO" id="GO:0033939">
    <property type="term" value="F:xylan alpha-1,2-glucuronosidase activity"/>
    <property type="evidence" value="ECO:0007669"/>
    <property type="project" value="UniProtKB-EC"/>
</dbReference>
<evidence type="ECO:0000259" key="11">
    <source>
        <dbReference type="Pfam" id="PF03648"/>
    </source>
</evidence>
<dbReference type="SUPFAM" id="SSF55545">
    <property type="entry name" value="beta-N-acetylhexosaminidase-like domain"/>
    <property type="match status" value="1"/>
</dbReference>
<dbReference type="InterPro" id="IPR037054">
    <property type="entry name" value="A-glucoronidase_C_sf"/>
</dbReference>
<protein>
    <recommendedName>
        <fullName evidence="9">Xylan alpha-1,2-glucuronidase</fullName>
        <ecNumber evidence="9">3.2.1.131</ecNumber>
    </recommendedName>
</protein>
<dbReference type="PANTHER" id="PTHR39207">
    <property type="entry name" value="ALPHA-GLUCURONIDASE A"/>
    <property type="match status" value="1"/>
</dbReference>
<evidence type="ECO:0000313" key="15">
    <source>
        <dbReference type="Proteomes" id="UP000290545"/>
    </source>
</evidence>
<evidence type="ECO:0000256" key="7">
    <source>
        <dbReference type="PIRNR" id="PIRNR029900"/>
    </source>
</evidence>
<dbReference type="InterPro" id="IPR029018">
    <property type="entry name" value="Hex-like_dom2"/>
</dbReference>
<dbReference type="Pfam" id="PF03648">
    <property type="entry name" value="Glyco_hydro_67N"/>
    <property type="match status" value="1"/>
</dbReference>
<dbReference type="Gene3D" id="3.30.379.10">
    <property type="entry name" value="Chitobiase/beta-hexosaminidase domain 2-like"/>
    <property type="match status" value="1"/>
</dbReference>
<dbReference type="InterPro" id="IPR017853">
    <property type="entry name" value="GH"/>
</dbReference>
<dbReference type="Pfam" id="PF07477">
    <property type="entry name" value="Glyco_hydro_67C"/>
    <property type="match status" value="1"/>
</dbReference>
<dbReference type="EC" id="3.2.1.131" evidence="9"/>
<feature type="signal peptide" evidence="10">
    <location>
        <begin position="1"/>
        <end position="20"/>
    </location>
</feature>
<dbReference type="EMBL" id="SDHZ01000002">
    <property type="protein sequence ID" value="RXK83115.1"/>
    <property type="molecule type" value="Genomic_DNA"/>
</dbReference>
<dbReference type="AlphaFoldDB" id="A0A4Q1D3X7"/>